<keyword evidence="4" id="KW-0561">Oxygen transport</keyword>
<accession>A0AAF3EZF0</accession>
<name>A0AAF3EZF0_9BILA</name>
<reference evidence="8" key="1">
    <citation type="submission" date="2024-02" db="UniProtKB">
        <authorList>
            <consortium name="WormBaseParasite"/>
        </authorList>
    </citation>
    <scope>IDENTIFICATION</scope>
</reference>
<dbReference type="InterPro" id="IPR000971">
    <property type="entry name" value="Globin"/>
</dbReference>
<keyword evidence="7" id="KW-1185">Reference proteome</keyword>
<dbReference type="SUPFAM" id="SSF46458">
    <property type="entry name" value="Globin-like"/>
    <property type="match status" value="1"/>
</dbReference>
<proteinExistence type="inferred from homology"/>
<sequence>MQTANTRRAAFARSQTVSEGPSTTPTHCQQSILRRGSKSNRSRSRGRNGGLSISSLTFSQRQALVASWRNIRPTANSVMRKIFLELEIACPKVKDLFYKAALVDAFNNEGNTAATLDEHVKMMVKLFDELVNTIDDEEQCTSQMKQVGCVHAMLSRSCGFSAEIWERLGEVAIERICAHEGVIKSREAARAWRTLIACSVDEMRSGFEGEARVFSSRMLVVPETSEKSSSTDALEMNEGEGSELSQRLQQLRIDFGQTYQM</sequence>
<evidence type="ECO:0000256" key="4">
    <source>
        <dbReference type="RuleBase" id="RU000356"/>
    </source>
</evidence>
<keyword evidence="3" id="KW-0408">Iron</keyword>
<evidence type="ECO:0000256" key="1">
    <source>
        <dbReference type="ARBA" id="ARBA00022617"/>
    </source>
</evidence>
<evidence type="ECO:0000313" key="7">
    <source>
        <dbReference type="Proteomes" id="UP000887575"/>
    </source>
</evidence>
<feature type="region of interest" description="Disordered" evidence="5">
    <location>
        <begin position="1"/>
        <end position="52"/>
    </location>
</feature>
<dbReference type="Pfam" id="PF00042">
    <property type="entry name" value="Globin"/>
    <property type="match status" value="1"/>
</dbReference>
<comment type="similarity">
    <text evidence="4">Belongs to the globin family.</text>
</comment>
<protein>
    <submittedName>
        <fullName evidence="8">Globin family profile domain-containing protein</fullName>
    </submittedName>
</protein>
<dbReference type="InterPro" id="IPR050532">
    <property type="entry name" value="Globin-like_OT"/>
</dbReference>
<evidence type="ECO:0000256" key="3">
    <source>
        <dbReference type="ARBA" id="ARBA00023004"/>
    </source>
</evidence>
<dbReference type="InterPro" id="IPR009050">
    <property type="entry name" value="Globin-like_sf"/>
</dbReference>
<dbReference type="CDD" id="cd01040">
    <property type="entry name" value="Mb-like"/>
    <property type="match status" value="1"/>
</dbReference>
<dbReference type="InterPro" id="IPR044399">
    <property type="entry name" value="Mb-like_M"/>
</dbReference>
<dbReference type="GO" id="GO:0019825">
    <property type="term" value="F:oxygen binding"/>
    <property type="evidence" value="ECO:0007669"/>
    <property type="project" value="InterPro"/>
</dbReference>
<dbReference type="InterPro" id="IPR012292">
    <property type="entry name" value="Globin/Proto"/>
</dbReference>
<organism evidence="7 8">
    <name type="scientific">Mesorhabditis belari</name>
    <dbReference type="NCBI Taxonomy" id="2138241"/>
    <lineage>
        <taxon>Eukaryota</taxon>
        <taxon>Metazoa</taxon>
        <taxon>Ecdysozoa</taxon>
        <taxon>Nematoda</taxon>
        <taxon>Chromadorea</taxon>
        <taxon>Rhabditida</taxon>
        <taxon>Rhabditina</taxon>
        <taxon>Rhabditomorpha</taxon>
        <taxon>Rhabditoidea</taxon>
        <taxon>Rhabditidae</taxon>
        <taxon>Mesorhabditinae</taxon>
        <taxon>Mesorhabditis</taxon>
    </lineage>
</organism>
<evidence type="ECO:0000256" key="5">
    <source>
        <dbReference type="SAM" id="MobiDB-lite"/>
    </source>
</evidence>
<keyword evidence="4" id="KW-0813">Transport</keyword>
<dbReference type="GO" id="GO:0005344">
    <property type="term" value="F:oxygen carrier activity"/>
    <property type="evidence" value="ECO:0007669"/>
    <property type="project" value="UniProtKB-KW"/>
</dbReference>
<feature type="region of interest" description="Disordered" evidence="5">
    <location>
        <begin position="224"/>
        <end position="243"/>
    </location>
</feature>
<feature type="domain" description="Globin" evidence="6">
    <location>
        <begin position="55"/>
        <end position="208"/>
    </location>
</feature>
<dbReference type="GO" id="GO:0020037">
    <property type="term" value="F:heme binding"/>
    <property type="evidence" value="ECO:0007669"/>
    <property type="project" value="InterPro"/>
</dbReference>
<keyword evidence="1 4" id="KW-0349">Heme</keyword>
<dbReference type="GO" id="GO:0046872">
    <property type="term" value="F:metal ion binding"/>
    <property type="evidence" value="ECO:0007669"/>
    <property type="project" value="UniProtKB-KW"/>
</dbReference>
<dbReference type="PROSITE" id="PS01033">
    <property type="entry name" value="GLOBIN"/>
    <property type="match status" value="1"/>
</dbReference>
<dbReference type="AlphaFoldDB" id="A0AAF3EZF0"/>
<evidence type="ECO:0000256" key="2">
    <source>
        <dbReference type="ARBA" id="ARBA00022723"/>
    </source>
</evidence>
<dbReference type="Proteomes" id="UP000887575">
    <property type="component" value="Unassembled WGS sequence"/>
</dbReference>
<dbReference type="Gene3D" id="1.10.490.10">
    <property type="entry name" value="Globins"/>
    <property type="match status" value="1"/>
</dbReference>
<evidence type="ECO:0000313" key="8">
    <source>
        <dbReference type="WBParaSite" id="MBELARI_LOCUS19628.2"/>
    </source>
</evidence>
<feature type="compositionally biased region" description="Basic residues" evidence="5">
    <location>
        <begin position="35"/>
        <end position="46"/>
    </location>
</feature>
<dbReference type="PANTHER" id="PTHR46458:SF11">
    <property type="entry name" value="GLOBIN-LIKE PROTEIN 9"/>
    <property type="match status" value="1"/>
</dbReference>
<evidence type="ECO:0000259" key="6">
    <source>
        <dbReference type="PROSITE" id="PS01033"/>
    </source>
</evidence>
<keyword evidence="2" id="KW-0479">Metal-binding</keyword>
<feature type="compositionally biased region" description="Polar residues" evidence="5">
    <location>
        <begin position="13"/>
        <end position="32"/>
    </location>
</feature>
<dbReference type="PANTHER" id="PTHR46458">
    <property type="entry name" value="BLR2807 PROTEIN"/>
    <property type="match status" value="1"/>
</dbReference>
<dbReference type="WBParaSite" id="MBELARI_LOCUS19628.2">
    <property type="protein sequence ID" value="MBELARI_LOCUS19628.2"/>
    <property type="gene ID" value="MBELARI_LOCUS19628"/>
</dbReference>